<protein>
    <submittedName>
        <fullName evidence="7">Paramyosin, long form-like protein</fullName>
    </submittedName>
</protein>
<feature type="domain" description="Factor of DNA methylation 1-5/IDN2" evidence="5">
    <location>
        <begin position="562"/>
        <end position="692"/>
    </location>
</feature>
<feature type="domain" description="Zinc finger-XS" evidence="6">
    <location>
        <begin position="107"/>
        <end position="147"/>
    </location>
</feature>
<dbReference type="EMBL" id="SWLB01000008">
    <property type="protein sequence ID" value="KAF3335344.1"/>
    <property type="molecule type" value="Genomic_DNA"/>
</dbReference>
<dbReference type="CDD" id="cd12266">
    <property type="entry name" value="RRM_like_XS"/>
    <property type="match status" value="1"/>
</dbReference>
<dbReference type="Pfam" id="PF03470">
    <property type="entry name" value="zf-XS"/>
    <property type="match status" value="1"/>
</dbReference>
<evidence type="ECO:0000259" key="5">
    <source>
        <dbReference type="Pfam" id="PF03469"/>
    </source>
</evidence>
<evidence type="ECO:0000313" key="8">
    <source>
        <dbReference type="Proteomes" id="UP000623129"/>
    </source>
</evidence>
<dbReference type="PANTHER" id="PTHR21596">
    <property type="entry name" value="RIBONUCLEASE P SUBUNIT P38"/>
    <property type="match status" value="1"/>
</dbReference>
<dbReference type="InterPro" id="IPR005380">
    <property type="entry name" value="XS_domain"/>
</dbReference>
<feature type="coiled-coil region" evidence="3">
    <location>
        <begin position="379"/>
        <end position="523"/>
    </location>
</feature>
<dbReference type="InterPro" id="IPR045177">
    <property type="entry name" value="FDM1-5/IDN2"/>
</dbReference>
<dbReference type="Proteomes" id="UP000623129">
    <property type="component" value="Unassembled WGS sequence"/>
</dbReference>
<evidence type="ECO:0000259" key="6">
    <source>
        <dbReference type="Pfam" id="PF03470"/>
    </source>
</evidence>
<sequence>MCKEENQDLNRNNQSRQTLTLNPYCLIGSKARETISVGATFSSQNGAETKLIGRPEQGLILSGEMAHSDSEESEVSESEIDDYAEKAYSKLKEGGFTVKCGDSAYKCPFCTGKKKQAYNFKDLVQHATGIGASNRKAKEKATHRALAKYMRSDLADPSLSLQMVVFEPHAPPSRDRDEKFVWPWKGVVVNVATEFKDGRHVGESGNRLKEQLSRFNPLRVHSLWNYKGHTGNCIIEFSKDWNGFKDAMSFENHFEAERLGKRDWKQRKSNTSDIYAWVAREDDYSGVGPIADHLRKNGDLKTVNDLSVAEARKTNQLVTDLAKQIDAKNQHLLELECKYNETTLSLGNMMEQREQLFVAYNAEIKKMQQLARDHSRKIIEENKSLALELEHKRKELDERSRQINKMANQNSIDKRKLEEEKNRKAMCSLDMAEKEQKKSDENVLRLVEEHKREKEDALKKILQLEKQLDAKQKLELEIQQLKGQLQVMKHMGGDEDSSVQAKMDELTSELNEKIDEMEDMEALNQTLVVKERKSNDELQEARKELVSGLPDMLTSRALIGIKRMGEIDDKAIREALKRKFPKRDAEIQAAVISSKWQDELKNPEWHPFKIVTVSDKAQEVIQEDDEKLRALREEFGEEVYKTVTTALLEMNEYNPSGRYTIPELWNYKEGRKASLKEVIQYILKQWKALKRKR</sequence>
<organism evidence="7 8">
    <name type="scientific">Carex littledalei</name>
    <dbReference type="NCBI Taxonomy" id="544730"/>
    <lineage>
        <taxon>Eukaryota</taxon>
        <taxon>Viridiplantae</taxon>
        <taxon>Streptophyta</taxon>
        <taxon>Embryophyta</taxon>
        <taxon>Tracheophyta</taxon>
        <taxon>Spermatophyta</taxon>
        <taxon>Magnoliopsida</taxon>
        <taxon>Liliopsida</taxon>
        <taxon>Poales</taxon>
        <taxon>Cyperaceae</taxon>
        <taxon>Cyperoideae</taxon>
        <taxon>Cariceae</taxon>
        <taxon>Carex</taxon>
        <taxon>Carex subgen. Euthyceras</taxon>
    </lineage>
</organism>
<dbReference type="Pfam" id="PF03469">
    <property type="entry name" value="XH"/>
    <property type="match status" value="1"/>
</dbReference>
<keyword evidence="1 3" id="KW-0175">Coiled coil</keyword>
<keyword evidence="2" id="KW-0943">RNA-mediated gene silencing</keyword>
<dbReference type="OrthoDB" id="1892195at2759"/>
<dbReference type="Gene3D" id="3.30.70.2890">
    <property type="entry name" value="XS domain"/>
    <property type="match status" value="1"/>
</dbReference>
<dbReference type="InterPro" id="IPR005379">
    <property type="entry name" value="FDM1-5/IDN2_XH"/>
</dbReference>
<comment type="caution">
    <text evidence="7">The sequence shown here is derived from an EMBL/GenBank/DDBJ whole genome shotgun (WGS) entry which is preliminary data.</text>
</comment>
<evidence type="ECO:0000256" key="1">
    <source>
        <dbReference type="ARBA" id="ARBA00023054"/>
    </source>
</evidence>
<dbReference type="Pfam" id="PF03468">
    <property type="entry name" value="XS"/>
    <property type="match status" value="1"/>
</dbReference>
<feature type="domain" description="XS" evidence="4">
    <location>
        <begin position="177"/>
        <end position="285"/>
    </location>
</feature>
<gene>
    <name evidence="7" type="ORF">FCM35_KLT19851</name>
</gene>
<keyword evidence="8" id="KW-1185">Reference proteome</keyword>
<dbReference type="InterPro" id="IPR038588">
    <property type="entry name" value="XS_domain_sf"/>
</dbReference>
<evidence type="ECO:0000313" key="7">
    <source>
        <dbReference type="EMBL" id="KAF3335344.1"/>
    </source>
</evidence>
<dbReference type="AlphaFoldDB" id="A0A833RHR6"/>
<proteinExistence type="predicted"/>
<name>A0A833RHR6_9POAL</name>
<dbReference type="GO" id="GO:0080188">
    <property type="term" value="P:gene silencing by siRNA-directed DNA methylation"/>
    <property type="evidence" value="ECO:0007669"/>
    <property type="project" value="InterPro"/>
</dbReference>
<dbReference type="PANTHER" id="PTHR21596:SF3">
    <property type="entry name" value="FACTOR OF DNA METHYLATION 1-RELATED"/>
    <property type="match status" value="1"/>
</dbReference>
<dbReference type="InterPro" id="IPR005381">
    <property type="entry name" value="Znf-XS_domain"/>
</dbReference>
<evidence type="ECO:0000256" key="2">
    <source>
        <dbReference type="ARBA" id="ARBA00023158"/>
    </source>
</evidence>
<accession>A0A833RHR6</accession>
<evidence type="ECO:0000256" key="3">
    <source>
        <dbReference type="SAM" id="Coils"/>
    </source>
</evidence>
<reference evidence="7" key="1">
    <citation type="submission" date="2020-01" db="EMBL/GenBank/DDBJ databases">
        <title>Genome sequence of Kobresia littledalei, the first chromosome-level genome in the family Cyperaceae.</title>
        <authorList>
            <person name="Qu G."/>
        </authorList>
    </citation>
    <scope>NUCLEOTIDE SEQUENCE</scope>
    <source>
        <strain evidence="7">C.B.Clarke</strain>
        <tissue evidence="7">Leaf</tissue>
    </source>
</reference>
<evidence type="ECO:0000259" key="4">
    <source>
        <dbReference type="Pfam" id="PF03468"/>
    </source>
</evidence>